<dbReference type="EMBL" id="KF626668">
    <property type="protein sequence ID" value="AHB12263.1"/>
    <property type="molecule type" value="Genomic_DNA"/>
</dbReference>
<accession>V5Q841</accession>
<evidence type="ECO:0000313" key="2">
    <source>
        <dbReference type="Proteomes" id="UP000018624"/>
    </source>
</evidence>
<dbReference type="OrthoDB" id="8916at10239"/>
<sequence>MAAPKIDYEEEFFDGMTVPRLAQLFRLDRRTVTEKLRPLRPTGDRRGAPTYHIVDAAPYLVEPIVDIAKYLAEVGPGDLPAPLQAQYWNAQNSKLKYKEQSGDLWRTQQVLEVLTGVFRSLTQSLRLLADRIEAQTGLTPEQRAIIEREVSDKAIDMLRKRLVEDFEIYVGIKDKEQLADIKLDDIGLDEEEDDDA</sequence>
<proteinExistence type="predicted"/>
<keyword evidence="2" id="KW-1185">Reference proteome</keyword>
<dbReference type="Proteomes" id="UP000018624">
    <property type="component" value="Segment"/>
</dbReference>
<evidence type="ECO:0000313" key="1">
    <source>
        <dbReference type="EMBL" id="AHB12263.1"/>
    </source>
</evidence>
<gene>
    <name evidence="1" type="ORF">Salvo_63</name>
</gene>
<reference evidence="1 2" key="1">
    <citation type="journal article" date="2014" name="J. Bacteriol.">
        <title>Characterization of novel virulent broad-host-range phages of Xylella fastidiosa and Xanthomonas.</title>
        <authorList>
            <person name="Ahern S.J."/>
            <person name="Das M."/>
            <person name="Bhowmick T.S."/>
            <person name="Young R."/>
            <person name="Gonzalez C.F."/>
        </authorList>
    </citation>
    <scope>NUCLEOTIDE SEQUENCE [LARGE SCALE GENOMIC DNA]</scope>
</reference>
<name>V5Q841_9CAUD</name>
<protein>
    <submittedName>
        <fullName evidence="1">Terminase small subunit</fullName>
    </submittedName>
</protein>
<organism evidence="1 2">
    <name type="scientific">Xylella phage Salvo</name>
    <dbReference type="NCBI Taxonomy" id="1415147"/>
    <lineage>
        <taxon>Viruses</taxon>
        <taxon>Duplodnaviria</taxon>
        <taxon>Heunggongvirae</taxon>
        <taxon>Uroviricota</taxon>
        <taxon>Caudoviricetes</taxon>
        <taxon>Casjensviridae</taxon>
        <taxon>Salvovirus</taxon>
        <taxon>Salvovirus salvo</taxon>
    </lineage>
</organism>